<dbReference type="Bgee" id="ENSOCUG00000001799">
    <property type="expression patterns" value="Expressed in left lung and 17 other cell types or tissues"/>
</dbReference>
<dbReference type="InterPro" id="IPR019749">
    <property type="entry name" value="Band_41_domain"/>
</dbReference>
<evidence type="ECO:0000313" key="8">
    <source>
        <dbReference type="Ensembl" id="ENSOCUP00000029024.1"/>
    </source>
</evidence>
<dbReference type="InterPro" id="IPR011993">
    <property type="entry name" value="PH-like_dom_sf"/>
</dbReference>
<dbReference type="GeneID" id="100342385"/>
<dbReference type="EMBL" id="AAGW02028818">
    <property type="status" value="NOT_ANNOTATED_CDS"/>
    <property type="molecule type" value="Genomic_DNA"/>
</dbReference>
<dbReference type="EMBL" id="AAGW02028817">
    <property type="status" value="NOT_ANNOTATED_CDS"/>
    <property type="molecule type" value="Genomic_DNA"/>
</dbReference>
<feature type="compositionally biased region" description="Acidic residues" evidence="6">
    <location>
        <begin position="779"/>
        <end position="791"/>
    </location>
</feature>
<feature type="compositionally biased region" description="Low complexity" evidence="6">
    <location>
        <begin position="744"/>
        <end position="755"/>
    </location>
</feature>
<keyword evidence="2" id="KW-0963">Cytoplasm</keyword>
<dbReference type="EMBL" id="AAGW02028820">
    <property type="status" value="NOT_ANNOTATED_CDS"/>
    <property type="molecule type" value="Genomic_DNA"/>
</dbReference>
<keyword evidence="5" id="KW-0206">Cytoskeleton</keyword>
<dbReference type="InterPro" id="IPR019748">
    <property type="entry name" value="FERM_central"/>
</dbReference>
<dbReference type="EMBL" id="AAGW02028816">
    <property type="status" value="NOT_ANNOTATED_CDS"/>
    <property type="molecule type" value="Genomic_DNA"/>
</dbReference>
<dbReference type="OrthoDB" id="6589456at2759"/>
<protein>
    <submittedName>
        <fullName evidence="8">Erythrocyte membrane protein band 4.1 like 2</fullName>
    </submittedName>
</protein>
<name>A0A5F9C5N4_RABIT</name>
<reference evidence="8" key="2">
    <citation type="submission" date="2025-08" db="UniProtKB">
        <authorList>
            <consortium name="Ensembl"/>
        </authorList>
    </citation>
    <scope>IDENTIFICATION</scope>
    <source>
        <strain evidence="8">Thorbecke</strain>
    </source>
</reference>
<evidence type="ECO:0000256" key="4">
    <source>
        <dbReference type="ARBA" id="ARBA00023203"/>
    </source>
</evidence>
<dbReference type="Pfam" id="PF00373">
    <property type="entry name" value="FERM_M"/>
    <property type="match status" value="1"/>
</dbReference>
<feature type="region of interest" description="Disordered" evidence="6">
    <location>
        <begin position="1"/>
        <end position="79"/>
    </location>
</feature>
<dbReference type="PROSITE" id="PS50057">
    <property type="entry name" value="FERM_3"/>
    <property type="match status" value="1"/>
</dbReference>
<feature type="region of interest" description="Disordered" evidence="6">
    <location>
        <begin position="567"/>
        <end position="605"/>
    </location>
</feature>
<dbReference type="SMART" id="SM01196">
    <property type="entry name" value="FERM_C"/>
    <property type="match status" value="1"/>
</dbReference>
<dbReference type="InterPro" id="IPR008379">
    <property type="entry name" value="Band_4.1_C"/>
</dbReference>
<evidence type="ECO:0000256" key="2">
    <source>
        <dbReference type="ARBA" id="ARBA00022490"/>
    </source>
</evidence>
<dbReference type="GO" id="GO:0030866">
    <property type="term" value="P:cortical actin cytoskeleton organization"/>
    <property type="evidence" value="ECO:0007669"/>
    <property type="project" value="InterPro"/>
</dbReference>
<keyword evidence="4" id="KW-0009">Actin-binding</keyword>
<dbReference type="SUPFAM" id="SSF54236">
    <property type="entry name" value="Ubiquitin-like"/>
    <property type="match status" value="1"/>
</dbReference>
<dbReference type="InterPro" id="IPR018980">
    <property type="entry name" value="FERM_PH-like_C"/>
</dbReference>
<dbReference type="Pfam" id="PF05902">
    <property type="entry name" value="4_1_CTD"/>
    <property type="match status" value="1"/>
</dbReference>
<dbReference type="Pfam" id="PF09380">
    <property type="entry name" value="FERM_C"/>
    <property type="match status" value="1"/>
</dbReference>
<proteinExistence type="predicted"/>
<dbReference type="SUPFAM" id="SSF47031">
    <property type="entry name" value="Second domain of FERM"/>
    <property type="match status" value="1"/>
</dbReference>
<dbReference type="InterPro" id="IPR007477">
    <property type="entry name" value="SAB_dom"/>
</dbReference>
<feature type="compositionally biased region" description="Basic and acidic residues" evidence="6">
    <location>
        <begin position="10"/>
        <end position="31"/>
    </location>
</feature>
<feature type="compositionally biased region" description="Low complexity" evidence="6">
    <location>
        <begin position="47"/>
        <end position="58"/>
    </location>
</feature>
<evidence type="ECO:0000313" key="9">
    <source>
        <dbReference type="Proteomes" id="UP000001811"/>
    </source>
</evidence>
<dbReference type="GO" id="GO:0005886">
    <property type="term" value="C:plasma membrane"/>
    <property type="evidence" value="ECO:0007669"/>
    <property type="project" value="TreeGrafter"/>
</dbReference>
<dbReference type="CDD" id="cd17202">
    <property type="entry name" value="FERM_F1_EPB41L2"/>
    <property type="match status" value="1"/>
</dbReference>
<organism evidence="8 9">
    <name type="scientific">Oryctolagus cuniculus</name>
    <name type="common">Rabbit</name>
    <dbReference type="NCBI Taxonomy" id="9986"/>
    <lineage>
        <taxon>Eukaryota</taxon>
        <taxon>Metazoa</taxon>
        <taxon>Chordata</taxon>
        <taxon>Craniata</taxon>
        <taxon>Vertebrata</taxon>
        <taxon>Euteleostomi</taxon>
        <taxon>Mammalia</taxon>
        <taxon>Eutheria</taxon>
        <taxon>Euarchontoglires</taxon>
        <taxon>Glires</taxon>
        <taxon>Lagomorpha</taxon>
        <taxon>Leporidae</taxon>
        <taxon>Oryctolagus</taxon>
    </lineage>
</organism>
<dbReference type="CDD" id="cd13184">
    <property type="entry name" value="FERM_C_4_1_family"/>
    <property type="match status" value="1"/>
</dbReference>
<evidence type="ECO:0000256" key="5">
    <source>
        <dbReference type="ARBA" id="ARBA00023212"/>
    </source>
</evidence>
<dbReference type="EMBL" id="AAGW02028821">
    <property type="status" value="NOT_ANNOTATED_CDS"/>
    <property type="molecule type" value="Genomic_DNA"/>
</dbReference>
<dbReference type="InterPro" id="IPR018979">
    <property type="entry name" value="FERM_N"/>
</dbReference>
<feature type="compositionally biased region" description="Basic and acidic residues" evidence="6">
    <location>
        <begin position="763"/>
        <end position="778"/>
    </location>
</feature>
<dbReference type="FunFam" id="3.10.20.90:FF:000002">
    <property type="entry name" value="Erythrocyte protein band 4.1-like 3"/>
    <property type="match status" value="1"/>
</dbReference>
<evidence type="ECO:0000256" key="6">
    <source>
        <dbReference type="SAM" id="MobiDB-lite"/>
    </source>
</evidence>
<dbReference type="PANTHER" id="PTHR23280">
    <property type="entry name" value="4.1 G PROTEIN"/>
    <property type="match status" value="1"/>
</dbReference>
<sequence length="1015" mass="113564">MTTEVGAVSEVKKDADQLGAEATKEKPKETAENQQNQSSNTEEEKGSQPSPAAESQSSLRRQKREKDPSESRGISRFIPPWLKKQKSYTLVAAKDGGDKKEPTQAVVEEQILDKEDSLLEEERQAKADAEEAAQRKQQEAKVEVKEEKPSVSGAEIQPAEEISKEREEEKLKEIQEDKSEEAAKRETKEVQTNELKSEKTSQKAIKKTKTVQCKVTLLDGTEYSCDLEKRAKGQVLFDKVCEHLNLLEKDYFGLLFQENPEQKNWLDPAKEIKRQLRNLPWLFTFNVKFYPPDPSQLTEDITRYFLCLQLRQDIASGRLPCSFVTHALLGSYTLQAELGDHDPEEHGNIDLSEFQFAPTQTKELEEKVAELHKTHRGLSPAQADSQFLENAKRLSMYGVDLHHAKDSEGVDIKLGVCANGLLIYKDRLRINRFAWPKILKISYKRSNFYIKVRPAELEQFESTIGFKLPNHRAAKRLWKVCVEHHTFYRLVSPEQPPKAKFLTLGSKFRYSGRTQAQTRQASTLIDRPAPHFERTSSKRVSRSLDGAPIGVDQSLMKEFAGPAGEVSPYGPGVVSTAMVQDGDGRKEVRSPSKAPHLPLTEGKKNSLRVEGDNIYVRHSNLMLEDLDKAQEDILKHQASISELKRNFMESTPEPRPNEWEKRRITPLSLQTQGTRAPESEGPCTGARDAVKSSHETLNVVEEKQRAEVGKDQRVITEEMNGKELSPGSGPGEIRKVEPVAQKDSTSLSSESSSSSESEEEDVGEYRPHHRVTEGTIREEQEEYEEEMEEEPGGAAKVVEREEAVPEASPDRQAGASVTTVETVARENVVAQELSGEKSVNEGALKQDMREETEEEQHRVNGEVSHVDIDVLPQIICCSEPPVVKTEMVTISDASQRTEISTKEVPIVQTETKTITYEAPQIDGGAGGDSGTLLTAQTITSESVSTTTTTHITKTVKGGISETRIEKRIVITGDADIDHDQALAQAIREAREQHPDMAVTRVVVHKETELAEEGED</sequence>
<dbReference type="PROSITE" id="PS00660">
    <property type="entry name" value="FERM_1"/>
    <property type="match status" value="1"/>
</dbReference>
<dbReference type="Pfam" id="PF08736">
    <property type="entry name" value="FA"/>
    <property type="match status" value="1"/>
</dbReference>
<dbReference type="GO" id="GO:0003779">
    <property type="term" value="F:actin binding"/>
    <property type="evidence" value="ECO:0007669"/>
    <property type="project" value="UniProtKB-KW"/>
</dbReference>
<evidence type="ECO:0000259" key="7">
    <source>
        <dbReference type="PROSITE" id="PS50057"/>
    </source>
</evidence>
<dbReference type="PRINTS" id="PR00935">
    <property type="entry name" value="BAND41"/>
</dbReference>
<dbReference type="InterPro" id="IPR014352">
    <property type="entry name" value="FERM/acyl-CoA-bd_prot_sf"/>
</dbReference>
<dbReference type="SUPFAM" id="SSF50729">
    <property type="entry name" value="PH domain-like"/>
    <property type="match status" value="1"/>
</dbReference>
<dbReference type="GeneTree" id="ENSGT00940000155617"/>
<dbReference type="GO" id="GO:0031032">
    <property type="term" value="P:actomyosin structure organization"/>
    <property type="evidence" value="ECO:0007669"/>
    <property type="project" value="TreeGrafter"/>
</dbReference>
<dbReference type="GO" id="GO:0005856">
    <property type="term" value="C:cytoskeleton"/>
    <property type="evidence" value="ECO:0007669"/>
    <property type="project" value="UniProtKB-SubCell"/>
</dbReference>
<dbReference type="SMART" id="SM01195">
    <property type="entry name" value="FA"/>
    <property type="match status" value="1"/>
</dbReference>
<feature type="domain" description="FERM" evidence="7">
    <location>
        <begin position="211"/>
        <end position="492"/>
    </location>
</feature>
<dbReference type="InterPro" id="IPR035963">
    <property type="entry name" value="FERM_2"/>
</dbReference>
<reference evidence="8" key="3">
    <citation type="submission" date="2025-09" db="UniProtKB">
        <authorList>
            <consortium name="Ensembl"/>
        </authorList>
    </citation>
    <scope>IDENTIFICATION</scope>
    <source>
        <strain evidence="8">Thorbecke</strain>
    </source>
</reference>
<dbReference type="AlphaFoldDB" id="A0A5F9C5N4"/>
<dbReference type="InterPro" id="IPR000299">
    <property type="entry name" value="FERM_domain"/>
</dbReference>
<dbReference type="CDD" id="cd14473">
    <property type="entry name" value="FERM_B-lobe"/>
    <property type="match status" value="1"/>
</dbReference>
<feature type="compositionally biased region" description="Basic and acidic residues" evidence="6">
    <location>
        <begin position="688"/>
        <end position="721"/>
    </location>
</feature>
<dbReference type="Pfam" id="PF04382">
    <property type="entry name" value="SAB"/>
    <property type="match status" value="1"/>
</dbReference>
<dbReference type="EMBL" id="AAGW02028819">
    <property type="status" value="NOT_ANNOTATED_CDS"/>
    <property type="molecule type" value="Genomic_DNA"/>
</dbReference>
<dbReference type="PROSITE" id="PS00661">
    <property type="entry name" value="FERM_2"/>
    <property type="match status" value="1"/>
</dbReference>
<dbReference type="InterPro" id="IPR019747">
    <property type="entry name" value="FERM_CS"/>
</dbReference>
<dbReference type="Pfam" id="PF09379">
    <property type="entry name" value="FERM_N"/>
    <property type="match status" value="1"/>
</dbReference>
<dbReference type="Ensembl" id="ENSOCUT00000039768.1">
    <property type="protein sequence ID" value="ENSOCUP00000029024.1"/>
    <property type="gene ID" value="ENSOCUG00000001799.4"/>
</dbReference>
<dbReference type="InterPro" id="IPR000798">
    <property type="entry name" value="Ez/rad/moesin-like"/>
</dbReference>
<keyword evidence="9" id="KW-1185">Reference proteome</keyword>
<feature type="compositionally biased region" description="Basic and acidic residues" evidence="6">
    <location>
        <begin position="161"/>
        <end position="201"/>
    </location>
</feature>
<comment type="subcellular location">
    <subcellularLocation>
        <location evidence="1">Cytoplasm</location>
        <location evidence="1">Cytoskeleton</location>
    </subcellularLocation>
</comment>
<dbReference type="SMART" id="SM00295">
    <property type="entry name" value="B41"/>
    <property type="match status" value="1"/>
</dbReference>
<dbReference type="Gene3D" id="3.10.20.90">
    <property type="entry name" value="Phosphatidylinositol 3-kinase Catalytic Subunit, Chain A, domain 1"/>
    <property type="match status" value="1"/>
</dbReference>
<evidence type="ECO:0000256" key="3">
    <source>
        <dbReference type="ARBA" id="ARBA00022553"/>
    </source>
</evidence>
<dbReference type="InterPro" id="IPR014847">
    <property type="entry name" value="FA"/>
</dbReference>
<dbReference type="FunFam" id="2.30.29.30:FF:000001">
    <property type="entry name" value="Erythrocyte membrane protein band 4.1"/>
    <property type="match status" value="1"/>
</dbReference>
<reference evidence="8 9" key="1">
    <citation type="journal article" date="2011" name="Nature">
        <title>A high-resolution map of human evolutionary constraint using 29 mammals.</title>
        <authorList>
            <person name="Lindblad-Toh K."/>
            <person name="Garber M."/>
            <person name="Zuk O."/>
            <person name="Lin M.F."/>
            <person name="Parker B.J."/>
            <person name="Washietl S."/>
            <person name="Kheradpour P."/>
            <person name="Ernst J."/>
            <person name="Jordan G."/>
            <person name="Mauceli E."/>
            <person name="Ward L.D."/>
            <person name="Lowe C.B."/>
            <person name="Holloway A.K."/>
            <person name="Clamp M."/>
            <person name="Gnerre S."/>
            <person name="Alfoldi J."/>
            <person name="Beal K."/>
            <person name="Chang J."/>
            <person name="Clawson H."/>
            <person name="Cuff J."/>
            <person name="Di Palma F."/>
            <person name="Fitzgerald S."/>
            <person name="Flicek P."/>
            <person name="Guttman M."/>
            <person name="Hubisz M.J."/>
            <person name="Jaffe D.B."/>
            <person name="Jungreis I."/>
            <person name="Kent W.J."/>
            <person name="Kostka D."/>
            <person name="Lara M."/>
            <person name="Martins A.L."/>
            <person name="Massingham T."/>
            <person name="Moltke I."/>
            <person name="Raney B.J."/>
            <person name="Rasmussen M.D."/>
            <person name="Robinson J."/>
            <person name="Stark A."/>
            <person name="Vilella A.J."/>
            <person name="Wen J."/>
            <person name="Xie X."/>
            <person name="Zody M.C."/>
            <person name="Baldwin J."/>
            <person name="Bloom T."/>
            <person name="Chin C.W."/>
            <person name="Heiman D."/>
            <person name="Nicol R."/>
            <person name="Nusbaum C."/>
            <person name="Young S."/>
            <person name="Wilkinson J."/>
            <person name="Worley K.C."/>
            <person name="Kovar C.L."/>
            <person name="Muzny D.M."/>
            <person name="Gibbs R.A."/>
            <person name="Cree A."/>
            <person name="Dihn H.H."/>
            <person name="Fowler G."/>
            <person name="Jhangiani S."/>
            <person name="Joshi V."/>
            <person name="Lee S."/>
            <person name="Lewis L.R."/>
            <person name="Nazareth L.V."/>
            <person name="Okwuonu G."/>
            <person name="Santibanez J."/>
            <person name="Warren W.C."/>
            <person name="Mardis E.R."/>
            <person name="Weinstock G.M."/>
            <person name="Wilson R.K."/>
            <person name="Delehaunty K."/>
            <person name="Dooling D."/>
            <person name="Fronik C."/>
            <person name="Fulton L."/>
            <person name="Fulton B."/>
            <person name="Graves T."/>
            <person name="Minx P."/>
            <person name="Sodergren E."/>
            <person name="Birney E."/>
            <person name="Margulies E.H."/>
            <person name="Herrero J."/>
            <person name="Green E.D."/>
            <person name="Haussler D."/>
            <person name="Siepel A."/>
            <person name="Goldman N."/>
            <person name="Pollard K.S."/>
            <person name="Pedersen J.S."/>
            <person name="Lander E.S."/>
            <person name="Kellis M."/>
        </authorList>
    </citation>
    <scope>NUCLEOTIDE SEQUENCE [LARGE SCALE GENOMIC DNA]</scope>
    <source>
        <strain evidence="8 9">Thorbecke inbred</strain>
    </source>
</reference>
<dbReference type="PIRSF" id="PIRSF002304">
    <property type="entry name" value="Membrane_skeletal_4_1"/>
    <property type="match status" value="1"/>
</dbReference>
<dbReference type="PANTHER" id="PTHR23280:SF17">
    <property type="entry name" value="BAND 4.1-LIKE PROTEIN 2"/>
    <property type="match status" value="1"/>
</dbReference>
<accession>A0A5F9C5N4</accession>
<dbReference type="GO" id="GO:0005198">
    <property type="term" value="F:structural molecule activity"/>
    <property type="evidence" value="ECO:0007669"/>
    <property type="project" value="InterPro"/>
</dbReference>
<dbReference type="Gene3D" id="1.20.80.10">
    <property type="match status" value="1"/>
</dbReference>
<dbReference type="PRINTS" id="PR00661">
    <property type="entry name" value="ERMFAMILY"/>
</dbReference>
<feature type="region of interest" description="Disordered" evidence="6">
    <location>
        <begin position="93"/>
        <end position="201"/>
    </location>
</feature>
<keyword evidence="3" id="KW-0597">Phosphoprotein</keyword>
<feature type="compositionally biased region" description="Basic and acidic residues" evidence="6">
    <location>
        <begin position="111"/>
        <end position="149"/>
    </location>
</feature>
<gene>
    <name evidence="8" type="primary">EPB41L2</name>
</gene>
<dbReference type="CTD" id="2037"/>
<feature type="region of interest" description="Disordered" evidence="6">
    <location>
        <begin position="647"/>
        <end position="819"/>
    </location>
</feature>
<dbReference type="Proteomes" id="UP000001811">
    <property type="component" value="Chromosome 12"/>
</dbReference>
<dbReference type="InterPro" id="IPR029071">
    <property type="entry name" value="Ubiquitin-like_domsf"/>
</dbReference>
<evidence type="ECO:0000256" key="1">
    <source>
        <dbReference type="ARBA" id="ARBA00004245"/>
    </source>
</evidence>
<dbReference type="Gene3D" id="2.30.29.30">
    <property type="entry name" value="Pleckstrin-homology domain (PH domain)/Phosphotyrosine-binding domain (PTB)"/>
    <property type="match status" value="1"/>
</dbReference>
<dbReference type="FunFam" id="1.20.80.10:FF:000001">
    <property type="entry name" value="Erythrocyte membrane protein band 4.1"/>
    <property type="match status" value="1"/>
</dbReference>